<dbReference type="GO" id="GO:0008115">
    <property type="term" value="F:sarcosine oxidase activity"/>
    <property type="evidence" value="ECO:0007669"/>
    <property type="project" value="TreeGrafter"/>
</dbReference>
<evidence type="ECO:0000256" key="4">
    <source>
        <dbReference type="ARBA" id="ARBA00022827"/>
    </source>
</evidence>
<dbReference type="Proteomes" id="UP000722485">
    <property type="component" value="Unassembled WGS sequence"/>
</dbReference>
<keyword evidence="3" id="KW-0285">Flavoprotein</keyword>
<name>A0A9P5L951_9HYPO</name>
<proteinExistence type="inferred from homology"/>
<accession>A0A9P5L951</accession>
<organism evidence="7 8">
    <name type="scientific">Cylindrodendrum hubeiense</name>
    <dbReference type="NCBI Taxonomy" id="595255"/>
    <lineage>
        <taxon>Eukaryota</taxon>
        <taxon>Fungi</taxon>
        <taxon>Dikarya</taxon>
        <taxon>Ascomycota</taxon>
        <taxon>Pezizomycotina</taxon>
        <taxon>Sordariomycetes</taxon>
        <taxon>Hypocreomycetidae</taxon>
        <taxon>Hypocreales</taxon>
        <taxon>Nectriaceae</taxon>
        <taxon>Cylindrodendrum</taxon>
    </lineage>
</organism>
<reference evidence="7" key="1">
    <citation type="submission" date="2020-03" db="EMBL/GenBank/DDBJ databases">
        <title>Draft Genome Sequence of Cylindrodendrum hubeiense.</title>
        <authorList>
            <person name="Buettner E."/>
            <person name="Kellner H."/>
        </authorList>
    </citation>
    <scope>NUCLEOTIDE SEQUENCE</scope>
    <source>
        <strain evidence="7">IHI 201604</strain>
    </source>
</reference>
<evidence type="ECO:0000256" key="5">
    <source>
        <dbReference type="ARBA" id="ARBA00023002"/>
    </source>
</evidence>
<sequence length="155" mass="17386">MASYSSSVLIIGAGNFGAATALSLVKKGDVKVTLVDTAAYPNPRAASHDINKIVRDDYPDRLYMRMLATAMPLWRQDELYKPWYHEVGMLRADSTSFGEESIASYRDMGIPNNSELLPVDEVRRRWNGALATADFKGVDQILRRLTWASNTSWAR</sequence>
<evidence type="ECO:0000256" key="1">
    <source>
        <dbReference type="ARBA" id="ARBA00001974"/>
    </source>
</evidence>
<dbReference type="GO" id="GO:0050660">
    <property type="term" value="F:flavin adenine dinucleotide binding"/>
    <property type="evidence" value="ECO:0007669"/>
    <property type="project" value="InterPro"/>
</dbReference>
<keyword evidence="8" id="KW-1185">Reference proteome</keyword>
<feature type="domain" description="FAD dependent oxidoreductase" evidence="6">
    <location>
        <begin position="8"/>
        <end position="136"/>
    </location>
</feature>
<dbReference type="PANTHER" id="PTHR10961:SF46">
    <property type="entry name" value="PEROXISOMAL SARCOSINE OXIDASE"/>
    <property type="match status" value="1"/>
</dbReference>
<dbReference type="InterPro" id="IPR036188">
    <property type="entry name" value="FAD/NAD-bd_sf"/>
</dbReference>
<evidence type="ECO:0000259" key="6">
    <source>
        <dbReference type="Pfam" id="PF01266"/>
    </source>
</evidence>
<evidence type="ECO:0000313" key="7">
    <source>
        <dbReference type="EMBL" id="KAF7532670.1"/>
    </source>
</evidence>
<dbReference type="SUPFAM" id="SSF51905">
    <property type="entry name" value="FAD/NAD(P)-binding domain"/>
    <property type="match status" value="1"/>
</dbReference>
<dbReference type="InterPro" id="IPR006076">
    <property type="entry name" value="FAD-dep_OxRdtase"/>
</dbReference>
<protein>
    <recommendedName>
        <fullName evidence="6">FAD dependent oxidoreductase domain-containing protein</fullName>
    </recommendedName>
</protein>
<keyword evidence="4" id="KW-0274">FAD</keyword>
<keyword evidence="5" id="KW-0560">Oxidoreductase</keyword>
<comment type="caution">
    <text evidence="7">The sequence shown here is derived from an EMBL/GenBank/DDBJ whole genome shotgun (WGS) entry which is preliminary data.</text>
</comment>
<dbReference type="OrthoDB" id="2219495at2759"/>
<dbReference type="Pfam" id="PF01266">
    <property type="entry name" value="DAO"/>
    <property type="match status" value="1"/>
</dbReference>
<gene>
    <name evidence="7" type="ORF">G7Z17_g13610</name>
</gene>
<evidence type="ECO:0000313" key="8">
    <source>
        <dbReference type="Proteomes" id="UP000722485"/>
    </source>
</evidence>
<comment type="similarity">
    <text evidence="2">Belongs to the MSOX/MTOX family.</text>
</comment>
<dbReference type="InterPro" id="IPR045170">
    <property type="entry name" value="MTOX"/>
</dbReference>
<dbReference type="Gene3D" id="3.50.50.60">
    <property type="entry name" value="FAD/NAD(P)-binding domain"/>
    <property type="match status" value="1"/>
</dbReference>
<evidence type="ECO:0000256" key="2">
    <source>
        <dbReference type="ARBA" id="ARBA00010989"/>
    </source>
</evidence>
<dbReference type="PANTHER" id="PTHR10961">
    <property type="entry name" value="PEROXISOMAL SARCOSINE OXIDASE"/>
    <property type="match status" value="1"/>
</dbReference>
<dbReference type="EMBL" id="JAANBB010000880">
    <property type="protein sequence ID" value="KAF7532670.1"/>
    <property type="molecule type" value="Genomic_DNA"/>
</dbReference>
<dbReference type="AlphaFoldDB" id="A0A9P5L951"/>
<evidence type="ECO:0000256" key="3">
    <source>
        <dbReference type="ARBA" id="ARBA00022630"/>
    </source>
</evidence>
<comment type="cofactor">
    <cofactor evidence="1">
        <name>FAD</name>
        <dbReference type="ChEBI" id="CHEBI:57692"/>
    </cofactor>
</comment>